<proteinExistence type="predicted"/>
<comment type="caution">
    <text evidence="2">The sequence shown here is derived from an EMBL/GenBank/DDBJ whole genome shotgun (WGS) entry which is preliminary data.</text>
</comment>
<sequence>MDCDMMQAILDNNSDYTQWYPPRPTAPTKSISDSGIGIDDWASITTLTDQAVPMNFETDWIDTGLGPGDVDKGTTHSSDDWNNLHSRLMTLNNSHGPATTSASTSKTHSLSSRASITDHGQREQNRRLRSRTEVYDEDDSPFQDGSSWQPSPTSMSSTRKSVKSRDGSMLPSGSDVLQSAHRRAKPPTQGHSPRDCDCLTTTAALLNELDGRSADYGTESVDVLLGYLRKALKHCRSVLDCGICASRGEIVMILAMASQYMRVMAESVASHCIWLQESSSTASTASPPSPPLPSSTRNSKQHNNARHDISSRDDHFGAQKVAHDDDTPSSGDAIDNMWFSTYRIESHDERLYVLTTLVLVQITNLVQLLGMLKQRCDGRKGPLSLVQGAEKRCNEVSETLRERVFSRGK</sequence>
<keyword evidence="3" id="KW-1185">Reference proteome</keyword>
<dbReference type="OrthoDB" id="4356994at2759"/>
<feature type="compositionally biased region" description="Basic and acidic residues" evidence="1">
    <location>
        <begin position="119"/>
        <end position="134"/>
    </location>
</feature>
<feature type="region of interest" description="Disordered" evidence="1">
    <location>
        <begin position="280"/>
        <end position="313"/>
    </location>
</feature>
<gene>
    <name evidence="2" type="ORF">BBO_06029</name>
</gene>
<dbReference type="EMBL" id="AZHA01000019">
    <property type="protein sequence ID" value="OAA40445.1"/>
    <property type="molecule type" value="Genomic_DNA"/>
</dbReference>
<name>A0A167BV33_9HYPO</name>
<dbReference type="AlphaFoldDB" id="A0A167BV33"/>
<reference evidence="2 3" key="1">
    <citation type="journal article" date="2016" name="Genome Biol. Evol.">
        <title>Divergent and convergent evolution of fungal pathogenicity.</title>
        <authorList>
            <person name="Shang Y."/>
            <person name="Xiao G."/>
            <person name="Zheng P."/>
            <person name="Cen K."/>
            <person name="Zhan S."/>
            <person name="Wang C."/>
        </authorList>
    </citation>
    <scope>NUCLEOTIDE SEQUENCE [LARGE SCALE GENOMIC DNA]</scope>
    <source>
        <strain evidence="2 3">RCEF 3172</strain>
    </source>
</reference>
<evidence type="ECO:0000313" key="2">
    <source>
        <dbReference type="EMBL" id="OAA40445.1"/>
    </source>
</evidence>
<feature type="compositionally biased region" description="Low complexity" evidence="1">
    <location>
        <begin position="98"/>
        <end position="115"/>
    </location>
</feature>
<feature type="compositionally biased region" description="Low complexity" evidence="1">
    <location>
        <begin position="146"/>
        <end position="158"/>
    </location>
</feature>
<evidence type="ECO:0000313" key="3">
    <source>
        <dbReference type="Proteomes" id="UP000076863"/>
    </source>
</evidence>
<organism evidence="2 3">
    <name type="scientific">Beauveria brongniartii RCEF 3172</name>
    <dbReference type="NCBI Taxonomy" id="1081107"/>
    <lineage>
        <taxon>Eukaryota</taxon>
        <taxon>Fungi</taxon>
        <taxon>Dikarya</taxon>
        <taxon>Ascomycota</taxon>
        <taxon>Pezizomycotina</taxon>
        <taxon>Sordariomycetes</taxon>
        <taxon>Hypocreomycetidae</taxon>
        <taxon>Hypocreales</taxon>
        <taxon>Cordycipitaceae</taxon>
        <taxon>Beauveria</taxon>
        <taxon>Beauveria brongniartii</taxon>
    </lineage>
</organism>
<feature type="region of interest" description="Disordered" evidence="1">
    <location>
        <begin position="89"/>
        <end position="196"/>
    </location>
</feature>
<protein>
    <submittedName>
        <fullName evidence="2">Uncharacterized protein</fullName>
    </submittedName>
</protein>
<accession>A0A167BV33</accession>
<evidence type="ECO:0000256" key="1">
    <source>
        <dbReference type="SAM" id="MobiDB-lite"/>
    </source>
</evidence>
<dbReference type="Proteomes" id="UP000076863">
    <property type="component" value="Unassembled WGS sequence"/>
</dbReference>